<evidence type="ECO:0000313" key="2">
    <source>
        <dbReference type="EMBL" id="KTB29960.1"/>
    </source>
</evidence>
<dbReference type="Proteomes" id="UP000054988">
    <property type="component" value="Unassembled WGS sequence"/>
</dbReference>
<evidence type="ECO:0000313" key="3">
    <source>
        <dbReference type="Proteomes" id="UP000054988"/>
    </source>
</evidence>
<accession>A0A0W0F0Z6</accession>
<proteinExistence type="predicted"/>
<dbReference type="Gene3D" id="2.120.10.70">
    <property type="entry name" value="Fucose-specific lectin"/>
    <property type="match status" value="1"/>
</dbReference>
<feature type="compositionally biased region" description="Basic and acidic residues" evidence="1">
    <location>
        <begin position="31"/>
        <end position="50"/>
    </location>
</feature>
<reference evidence="2 3" key="1">
    <citation type="submission" date="2015-12" db="EMBL/GenBank/DDBJ databases">
        <title>Draft genome sequence of Moniliophthora roreri, the causal agent of frosty pod rot of cacao.</title>
        <authorList>
            <person name="Aime M.C."/>
            <person name="Diaz-Valderrama J.R."/>
            <person name="Kijpornyongpan T."/>
            <person name="Phillips-Mora W."/>
        </authorList>
    </citation>
    <scope>NUCLEOTIDE SEQUENCE [LARGE SCALE GENOMIC DNA]</scope>
    <source>
        <strain evidence="2 3">MCA 2952</strain>
    </source>
</reference>
<feature type="region of interest" description="Disordered" evidence="1">
    <location>
        <begin position="1"/>
        <end position="59"/>
    </location>
</feature>
<sequence length="297" mass="32228">MAWTALRPRTSEQSRSKTSPDWEDPISAYVRNDRNDTQDARQTTEYKATEQESTSASVPEECLSMRSVRLPSLTTTTKGLIQSKAVTFSTRMKFLSLVSALGAAGVAFAAPRSGPVLQPNAYAVAPLSTVAGLQADNGDSRMFYQRTDNSIWMTCVSGHWESGGKTTCDVQIVARTEALGSTPLAVVGDSTLNEWHLYFVSPTNTLSEYIFQTSTISATNPSGIRGGTSCSDCITSELFNVVSTKNKALWAMMQNDNGVRKIRVWFVSAGQPNTLTEAGKRGDEVWKLIGMPNGTAN</sequence>
<dbReference type="AlphaFoldDB" id="A0A0W0F0Z6"/>
<comment type="caution">
    <text evidence="2">The sequence shown here is derived from an EMBL/GenBank/DDBJ whole genome shotgun (WGS) entry which is preliminary data.</text>
</comment>
<feature type="compositionally biased region" description="Basic and acidic residues" evidence="1">
    <location>
        <begin position="9"/>
        <end position="20"/>
    </location>
</feature>
<evidence type="ECO:0000256" key="1">
    <source>
        <dbReference type="SAM" id="MobiDB-lite"/>
    </source>
</evidence>
<dbReference type="EMBL" id="LATX01002402">
    <property type="protein sequence ID" value="KTB29960.1"/>
    <property type="molecule type" value="Genomic_DNA"/>
</dbReference>
<protein>
    <submittedName>
        <fullName evidence="2">Uncharacterized protein</fullName>
    </submittedName>
</protein>
<gene>
    <name evidence="2" type="ORF">WG66_17454</name>
</gene>
<name>A0A0W0F0Z6_MONRR</name>
<organism evidence="2 3">
    <name type="scientific">Moniliophthora roreri</name>
    <name type="common">Frosty pod rot fungus</name>
    <name type="synonym">Monilia roreri</name>
    <dbReference type="NCBI Taxonomy" id="221103"/>
    <lineage>
        <taxon>Eukaryota</taxon>
        <taxon>Fungi</taxon>
        <taxon>Dikarya</taxon>
        <taxon>Basidiomycota</taxon>
        <taxon>Agaricomycotina</taxon>
        <taxon>Agaricomycetes</taxon>
        <taxon>Agaricomycetidae</taxon>
        <taxon>Agaricales</taxon>
        <taxon>Marasmiineae</taxon>
        <taxon>Marasmiaceae</taxon>
        <taxon>Moniliophthora</taxon>
    </lineage>
</organism>